<feature type="domain" description="BPL/LPL catalytic" evidence="1">
    <location>
        <begin position="31"/>
        <end position="205"/>
    </location>
</feature>
<accession>X0V8I6</accession>
<dbReference type="PANTHER" id="PTHR43679">
    <property type="entry name" value="OCTANOYLTRANSFERASE LIPM-RELATED"/>
    <property type="match status" value="1"/>
</dbReference>
<dbReference type="InterPro" id="IPR004143">
    <property type="entry name" value="BPL_LPL_catalytic"/>
</dbReference>
<dbReference type="PROSITE" id="PS51733">
    <property type="entry name" value="BPL_LPL_CATALYTIC"/>
    <property type="match status" value="1"/>
</dbReference>
<dbReference type="InterPro" id="IPR045864">
    <property type="entry name" value="aa-tRNA-synth_II/BPL/LPL"/>
</dbReference>
<dbReference type="PANTHER" id="PTHR43679:SF2">
    <property type="entry name" value="OCTANOYL-[GCVH]:PROTEIN N-OCTANOYLTRANSFERASE"/>
    <property type="match status" value="1"/>
</dbReference>
<reference evidence="2" key="1">
    <citation type="journal article" date="2014" name="Front. Microbiol.">
        <title>High frequency of phylogenetically diverse reductive dehalogenase-homologous genes in deep subseafloor sedimentary metagenomes.</title>
        <authorList>
            <person name="Kawai M."/>
            <person name="Futagami T."/>
            <person name="Toyoda A."/>
            <person name="Takaki Y."/>
            <person name="Nishi S."/>
            <person name="Hori S."/>
            <person name="Arai W."/>
            <person name="Tsubouchi T."/>
            <person name="Morono Y."/>
            <person name="Uchiyama I."/>
            <person name="Ito T."/>
            <person name="Fujiyama A."/>
            <person name="Inagaki F."/>
            <person name="Takami H."/>
        </authorList>
    </citation>
    <scope>NUCLEOTIDE SEQUENCE</scope>
    <source>
        <strain evidence="2">Expedition CK06-06</strain>
    </source>
</reference>
<dbReference type="Gene3D" id="3.30.930.10">
    <property type="entry name" value="Bira Bifunctional Protein, Domain 2"/>
    <property type="match status" value="1"/>
</dbReference>
<evidence type="ECO:0000313" key="2">
    <source>
        <dbReference type="EMBL" id="GAG08803.1"/>
    </source>
</evidence>
<gene>
    <name evidence="2" type="ORF">S01H1_35077</name>
</gene>
<dbReference type="AlphaFoldDB" id="X0V8I6"/>
<dbReference type="InterPro" id="IPR050664">
    <property type="entry name" value="Octanoyltrans_LipM/LipL"/>
</dbReference>
<feature type="non-terminal residue" evidence="2">
    <location>
        <position position="205"/>
    </location>
</feature>
<organism evidence="2">
    <name type="scientific">marine sediment metagenome</name>
    <dbReference type="NCBI Taxonomy" id="412755"/>
    <lineage>
        <taxon>unclassified sequences</taxon>
        <taxon>metagenomes</taxon>
        <taxon>ecological metagenomes</taxon>
    </lineage>
</organism>
<protein>
    <recommendedName>
        <fullName evidence="1">BPL/LPL catalytic domain-containing protein</fullName>
    </recommendedName>
</protein>
<dbReference type="Pfam" id="PF21948">
    <property type="entry name" value="LplA-B_cat"/>
    <property type="match status" value="1"/>
</dbReference>
<proteinExistence type="predicted"/>
<dbReference type="EMBL" id="BARS01021888">
    <property type="protein sequence ID" value="GAG08803.1"/>
    <property type="molecule type" value="Genomic_DNA"/>
</dbReference>
<sequence length="205" mass="23410">MEKWRFLEVDWLTYAETAIYRPVLVRAVSEGIVPDTVSFCTFPKPSLVLNYFNDPDKEINLDFCKQRGISVYRVIASGGPIFGDTGYSFTFLHIRRDNPKIPPDVPRMFEKTLTGLAAGISEYFNVECRFRPLNDLEVKSDDGIWRKIGPSSCFYEEKAIQMGSGMQTKEPDIDLITGAIHAPPEKFVDKQAKSVRERITYLEKP</sequence>
<dbReference type="SUPFAM" id="SSF55681">
    <property type="entry name" value="Class II aaRS and biotin synthetases"/>
    <property type="match status" value="1"/>
</dbReference>
<evidence type="ECO:0000259" key="1">
    <source>
        <dbReference type="PROSITE" id="PS51733"/>
    </source>
</evidence>
<name>X0V8I6_9ZZZZ</name>
<comment type="caution">
    <text evidence="2">The sequence shown here is derived from an EMBL/GenBank/DDBJ whole genome shotgun (WGS) entry which is preliminary data.</text>
</comment>